<evidence type="ECO:0000256" key="1">
    <source>
        <dbReference type="ARBA" id="ARBA00006915"/>
    </source>
</evidence>
<protein>
    <recommendedName>
        <fullName evidence="3">thymidine phosphorylase</fullName>
        <ecNumber evidence="3">2.4.2.4</ecNumber>
    </recommendedName>
</protein>
<dbReference type="InterPro" id="IPR036566">
    <property type="entry name" value="PYNP-like_C_sf"/>
</dbReference>
<evidence type="ECO:0000259" key="7">
    <source>
        <dbReference type="SMART" id="SM00941"/>
    </source>
</evidence>
<comment type="similarity">
    <text evidence="1">Belongs to the thymidine/pyrimidine-nucleoside phosphorylase family.</text>
</comment>
<feature type="domain" description="Pyrimidine nucleoside phosphorylase C-terminal" evidence="7">
    <location>
        <begin position="349"/>
        <end position="423"/>
    </location>
</feature>
<keyword evidence="9" id="KW-1185">Reference proteome</keyword>
<dbReference type="SUPFAM" id="SSF54680">
    <property type="entry name" value="Pyrimidine nucleoside phosphorylase C-terminal domain"/>
    <property type="match status" value="1"/>
</dbReference>
<dbReference type="Pfam" id="PF00591">
    <property type="entry name" value="Glycos_transf_3"/>
    <property type="match status" value="1"/>
</dbReference>
<dbReference type="AlphaFoldDB" id="A0A0G3WIE1"/>
<dbReference type="SUPFAM" id="SSF47648">
    <property type="entry name" value="Nucleoside phosphorylase/phosphoribosyltransferase N-terminal domain"/>
    <property type="match status" value="1"/>
</dbReference>
<evidence type="ECO:0000256" key="3">
    <source>
        <dbReference type="ARBA" id="ARBA00011892"/>
    </source>
</evidence>
<dbReference type="Gene3D" id="1.20.970.10">
    <property type="entry name" value="Transferase, Pyrimidine Nucleoside Phosphorylase, Chain C"/>
    <property type="match status" value="1"/>
</dbReference>
<dbReference type="Gene3D" id="3.90.1170.30">
    <property type="entry name" value="Pyrimidine nucleoside phosphorylase-like, C-terminal domain"/>
    <property type="match status" value="1"/>
</dbReference>
<gene>
    <name evidence="8" type="primary">deoA</name>
    <name evidence="8" type="ORF">Epro_0258</name>
</gene>
<reference evidence="8 9" key="1">
    <citation type="submission" date="2014-09" db="EMBL/GenBank/DDBJ databases">
        <title>Complete genome sequence of Endomicrobium proavitum.</title>
        <authorList>
            <person name="Zheng H."/>
        </authorList>
    </citation>
    <scope>NUCLEOTIDE SEQUENCE [LARGE SCALE GENOMIC DNA]</scope>
    <source>
        <strain evidence="8 9">Rsa215</strain>
    </source>
</reference>
<dbReference type="PANTHER" id="PTHR10515:SF0">
    <property type="entry name" value="THYMIDINE PHOSPHORYLASE"/>
    <property type="match status" value="1"/>
</dbReference>
<evidence type="ECO:0000313" key="9">
    <source>
        <dbReference type="Proteomes" id="UP000035337"/>
    </source>
</evidence>
<dbReference type="Pfam" id="PF02885">
    <property type="entry name" value="Glycos_trans_3N"/>
    <property type="match status" value="1"/>
</dbReference>
<dbReference type="GO" id="GO:0005829">
    <property type="term" value="C:cytosol"/>
    <property type="evidence" value="ECO:0007669"/>
    <property type="project" value="TreeGrafter"/>
</dbReference>
<dbReference type="GO" id="GO:0006213">
    <property type="term" value="P:pyrimidine nucleoside metabolic process"/>
    <property type="evidence" value="ECO:0007669"/>
    <property type="project" value="InterPro"/>
</dbReference>
<evidence type="ECO:0000313" key="8">
    <source>
        <dbReference type="EMBL" id="AKL97637.1"/>
    </source>
</evidence>
<name>A0A0G3WIE1_9BACT</name>
<dbReference type="Pfam" id="PF07831">
    <property type="entry name" value="PYNP_C"/>
    <property type="match status" value="1"/>
</dbReference>
<dbReference type="GO" id="GO:0009032">
    <property type="term" value="F:thymidine phosphorylase activity"/>
    <property type="evidence" value="ECO:0007669"/>
    <property type="project" value="UniProtKB-EC"/>
</dbReference>
<dbReference type="SMART" id="SM00941">
    <property type="entry name" value="PYNP_C"/>
    <property type="match status" value="1"/>
</dbReference>
<comment type="catalytic activity">
    <reaction evidence="6">
        <text>thymidine + phosphate = 2-deoxy-alpha-D-ribose 1-phosphate + thymine</text>
        <dbReference type="Rhea" id="RHEA:16037"/>
        <dbReference type="ChEBI" id="CHEBI:17748"/>
        <dbReference type="ChEBI" id="CHEBI:17821"/>
        <dbReference type="ChEBI" id="CHEBI:43474"/>
        <dbReference type="ChEBI" id="CHEBI:57259"/>
        <dbReference type="EC" id="2.4.2.4"/>
    </reaction>
</comment>
<dbReference type="KEGG" id="epo:Epro_0258"/>
<dbReference type="PIRSF" id="PIRSF000478">
    <property type="entry name" value="TP_PyNP"/>
    <property type="match status" value="1"/>
</dbReference>
<dbReference type="InterPro" id="IPR013102">
    <property type="entry name" value="PYNP_C"/>
</dbReference>
<dbReference type="InterPro" id="IPR036320">
    <property type="entry name" value="Glycosyl_Trfase_fam3_N_dom_sf"/>
</dbReference>
<dbReference type="Proteomes" id="UP000035337">
    <property type="component" value="Chromosome"/>
</dbReference>
<sequence length="438" mass="46962">MPFMRAYDIIYKKRNNGALSKEEVEFLVFNYNNGEIPDYQMSAFLMAVCFTGMTDDEIFYLTSAMINSGDVIDLSSYGKLTADKHSTGGVGDGTSLIAAPIAASAGVIVPMMAGRSLGHTGGTLDKLESIPGFRTDASKKDFFEYLDFAGAAIIGQTQEIVPADKKIYALRDATATVESIPLICSSIMSKKIAEGAKSLVLDVKCGGGAFMKNLKDAKTLASKMVETGKKFGKNIFTFVTDMNTPLGSCIGNALEVKQAIEILKGNLRNDLSELSIELSGAMIFSAGLALSVEAAKDIAQKQISSGKAIEKFRQIIKTQGGNSKVIDSPDSVLPKASRSVKIKTAKSGFISQMFARDLAIASALCGAGREKKEDKIDYSAGIILHKKVSDFVKEGEVLAELLYNNSDKTEEAAQVAQNAYVISDVAPAKHNLIKEVLF</sequence>
<dbReference type="InterPro" id="IPR017459">
    <property type="entry name" value="Glycosyl_Trfase_fam3_N_dom"/>
</dbReference>
<dbReference type="NCBIfam" id="NF004490">
    <property type="entry name" value="PRK05820.1"/>
    <property type="match status" value="1"/>
</dbReference>
<organism evidence="8 9">
    <name type="scientific">Endomicrobium proavitum</name>
    <dbReference type="NCBI Taxonomy" id="1408281"/>
    <lineage>
        <taxon>Bacteria</taxon>
        <taxon>Pseudomonadati</taxon>
        <taxon>Elusimicrobiota</taxon>
        <taxon>Endomicrobiia</taxon>
        <taxon>Endomicrobiales</taxon>
        <taxon>Endomicrobiaceae</taxon>
        <taxon>Endomicrobium</taxon>
    </lineage>
</organism>
<dbReference type="InterPro" id="IPR000053">
    <property type="entry name" value="Thymidine/pyrmidine_PPase"/>
</dbReference>
<dbReference type="STRING" id="1408281.Epro_0258"/>
<dbReference type="PATRIC" id="fig|1408281.3.peg.267"/>
<dbReference type="EC" id="2.4.2.4" evidence="3"/>
<evidence type="ECO:0000256" key="6">
    <source>
        <dbReference type="ARBA" id="ARBA00048550"/>
    </source>
</evidence>
<dbReference type="InterPro" id="IPR018090">
    <property type="entry name" value="Pyrmidine_PPas_bac/euk"/>
</dbReference>
<dbReference type="FunFam" id="3.40.1030.10:FF:000003">
    <property type="entry name" value="Pyrimidine-nucleoside phosphorylase"/>
    <property type="match status" value="1"/>
</dbReference>
<comment type="subunit">
    <text evidence="2">Homodimer.</text>
</comment>
<dbReference type="PANTHER" id="PTHR10515">
    <property type="entry name" value="THYMIDINE PHOSPHORYLASE"/>
    <property type="match status" value="1"/>
</dbReference>
<dbReference type="EMBL" id="CP009498">
    <property type="protein sequence ID" value="AKL97637.1"/>
    <property type="molecule type" value="Genomic_DNA"/>
</dbReference>
<evidence type="ECO:0000256" key="4">
    <source>
        <dbReference type="ARBA" id="ARBA00022676"/>
    </source>
</evidence>
<dbReference type="NCBIfam" id="TIGR02644">
    <property type="entry name" value="Y_phosphoryl"/>
    <property type="match status" value="1"/>
</dbReference>
<dbReference type="SUPFAM" id="SSF52418">
    <property type="entry name" value="Nucleoside phosphorylase/phosphoribosyltransferase catalytic domain"/>
    <property type="match status" value="1"/>
</dbReference>
<dbReference type="GO" id="GO:0006206">
    <property type="term" value="P:pyrimidine nucleobase metabolic process"/>
    <property type="evidence" value="ECO:0007669"/>
    <property type="project" value="InterPro"/>
</dbReference>
<keyword evidence="5" id="KW-0808">Transferase</keyword>
<evidence type="ECO:0000256" key="2">
    <source>
        <dbReference type="ARBA" id="ARBA00011738"/>
    </source>
</evidence>
<evidence type="ECO:0000256" key="5">
    <source>
        <dbReference type="ARBA" id="ARBA00022679"/>
    </source>
</evidence>
<dbReference type="InterPro" id="IPR035902">
    <property type="entry name" value="Nuc_phospho_transferase"/>
</dbReference>
<dbReference type="GO" id="GO:0004645">
    <property type="term" value="F:1,4-alpha-oligoglucan phosphorylase activity"/>
    <property type="evidence" value="ECO:0007669"/>
    <property type="project" value="InterPro"/>
</dbReference>
<proteinExistence type="inferred from homology"/>
<accession>A0A0G3WIE1</accession>
<dbReference type="InterPro" id="IPR000312">
    <property type="entry name" value="Glycosyl_Trfase_fam3"/>
</dbReference>
<dbReference type="Gene3D" id="3.40.1030.10">
    <property type="entry name" value="Nucleoside phosphorylase/phosphoribosyltransferase catalytic domain"/>
    <property type="match status" value="1"/>
</dbReference>
<keyword evidence="4" id="KW-0328">Glycosyltransferase</keyword>